<dbReference type="STRING" id="1469144.LI90_2298"/>
<reference evidence="2" key="1">
    <citation type="submission" date="2015-04" db="EMBL/GenBank/DDBJ databases">
        <title>Physiological reanalysis, assessment of diazotrophy, and genome sequences of multiple isolates of Streptomyces thermoautotrophicus.</title>
        <authorList>
            <person name="MacKellar D.C."/>
            <person name="Lieber L."/>
            <person name="Norman J."/>
            <person name="Bolger A."/>
            <person name="Tobin C."/>
            <person name="Murray J.W."/>
            <person name="Chang R."/>
            <person name="Ford T."/>
            <person name="Nguyen P.Q."/>
            <person name="Woodward J."/>
            <person name="Permingeat H."/>
            <person name="Joshi N.S."/>
            <person name="Silver P.A."/>
            <person name="Usadel B."/>
            <person name="Rutherford A.W."/>
            <person name="Friesen M."/>
            <person name="Prell J."/>
        </authorList>
    </citation>
    <scope>NUCLEOTIDE SEQUENCE [LARGE SCALE GENOMIC DNA]</scope>
    <source>
        <strain evidence="2">H1</strain>
    </source>
</reference>
<protein>
    <submittedName>
        <fullName evidence="1">Uncharacterized protein</fullName>
    </submittedName>
</protein>
<evidence type="ECO:0000313" key="1">
    <source>
        <dbReference type="EMBL" id="KWX01270.1"/>
    </source>
</evidence>
<evidence type="ECO:0000313" key="2">
    <source>
        <dbReference type="Proteomes" id="UP000070188"/>
    </source>
</evidence>
<comment type="caution">
    <text evidence="1">The sequence shown here is derived from an EMBL/GenBank/DDBJ whole genome shotgun (WGS) entry which is preliminary data.</text>
</comment>
<accession>A0A132MU77</accession>
<dbReference type="AlphaFoldDB" id="A0A132MU77"/>
<gene>
    <name evidence="1" type="ORF">LI90_2298</name>
</gene>
<dbReference type="Proteomes" id="UP000070188">
    <property type="component" value="Unassembled WGS sequence"/>
</dbReference>
<dbReference type="EMBL" id="LAXD01000001">
    <property type="protein sequence ID" value="KWX01270.1"/>
    <property type="molecule type" value="Genomic_DNA"/>
</dbReference>
<name>A0A132MU77_9ACTN</name>
<sequence>MGGDASVTHGWTSSAPALGVGPRYRLSVAAGRGGSTRWQEVSQAIRTSQAFFAGSGVVADPIRSRVPSTAWP</sequence>
<organism evidence="1 2">
    <name type="scientific">Carbonactinospora thermoautotrophica</name>
    <dbReference type="NCBI Taxonomy" id="1469144"/>
    <lineage>
        <taxon>Bacteria</taxon>
        <taxon>Bacillati</taxon>
        <taxon>Actinomycetota</taxon>
        <taxon>Actinomycetes</taxon>
        <taxon>Kitasatosporales</taxon>
        <taxon>Carbonactinosporaceae</taxon>
        <taxon>Carbonactinospora</taxon>
    </lineage>
</organism>
<proteinExistence type="predicted"/>
<keyword evidence="2" id="KW-1185">Reference proteome</keyword>